<name>A0A1J8PJM4_9AGAM</name>
<dbReference type="AlphaFoldDB" id="A0A1J8PJM4"/>
<dbReference type="OrthoDB" id="3215163at2759"/>
<dbReference type="Proteomes" id="UP000183567">
    <property type="component" value="Unassembled WGS sequence"/>
</dbReference>
<evidence type="ECO:0000256" key="1">
    <source>
        <dbReference type="SAM" id="MobiDB-lite"/>
    </source>
</evidence>
<sequence length="441" mass="48602">MQFFSLRRSNYLQQQSGGRPAKRPRLKGPDGFLVTKKPAYKPSSTFVSSFDAAPMPSTEDDQREKPNNLAHVRSLRRREHPQIPFTAELPDFGDTSLGRGAKGEEKASLVRPADFYQRLEKSATLANNTEPDRSCVPILKRPNIGPSKSASVHLAPLRQKPPSAPLRSLKPPSFVVSAPANASSSTKPSSLSILKPPPLPQPSTKAISLKPLVPPTFDPSFLKKPTTNMKAISSFATDPTKDGTGAELLSLFLQQHGHNFIPPLEREMQRGIGLSPRKNKDNKGKLKRGGLADRAQYLISCSKTDYTLWHRQLEQMLSSVSPAAPPPPFDMRFRILRVIPLPTKTSTPTSMHLAVCRISSRKKLVSAGDLTDQCYVVLFPHLSGPSQNFEEGMDVLAWKPWFKAVIASVVPKEALESLSVEPLMPPRIVVIAPRWHVMQGG</sequence>
<evidence type="ECO:0000313" key="3">
    <source>
        <dbReference type="Proteomes" id="UP000183567"/>
    </source>
</evidence>
<gene>
    <name evidence="2" type="ORF">AZE42_02308</name>
</gene>
<organism evidence="2 3">
    <name type="scientific">Rhizopogon vesiculosus</name>
    <dbReference type="NCBI Taxonomy" id="180088"/>
    <lineage>
        <taxon>Eukaryota</taxon>
        <taxon>Fungi</taxon>
        <taxon>Dikarya</taxon>
        <taxon>Basidiomycota</taxon>
        <taxon>Agaricomycotina</taxon>
        <taxon>Agaricomycetes</taxon>
        <taxon>Agaricomycetidae</taxon>
        <taxon>Boletales</taxon>
        <taxon>Suillineae</taxon>
        <taxon>Rhizopogonaceae</taxon>
        <taxon>Rhizopogon</taxon>
    </lineage>
</organism>
<accession>A0A1J8PJM4</accession>
<dbReference type="EMBL" id="LVVM01006016">
    <property type="protein sequence ID" value="OJA09133.1"/>
    <property type="molecule type" value="Genomic_DNA"/>
</dbReference>
<feature type="region of interest" description="Disordered" evidence="1">
    <location>
        <begin position="86"/>
        <end position="108"/>
    </location>
</feature>
<protein>
    <submittedName>
        <fullName evidence="2">Uncharacterized protein</fullName>
    </submittedName>
</protein>
<keyword evidence="3" id="KW-1185">Reference proteome</keyword>
<dbReference type="STRING" id="180088.A0A1J8PJM4"/>
<proteinExistence type="predicted"/>
<feature type="compositionally biased region" description="Polar residues" evidence="1">
    <location>
        <begin position="7"/>
        <end position="17"/>
    </location>
</feature>
<feature type="region of interest" description="Disordered" evidence="1">
    <location>
        <begin position="1"/>
        <end position="67"/>
    </location>
</feature>
<comment type="caution">
    <text evidence="2">The sequence shown here is derived from an EMBL/GenBank/DDBJ whole genome shotgun (WGS) entry which is preliminary data.</text>
</comment>
<evidence type="ECO:0000313" key="2">
    <source>
        <dbReference type="EMBL" id="OJA09133.1"/>
    </source>
</evidence>
<reference evidence="2 3" key="1">
    <citation type="submission" date="2016-03" db="EMBL/GenBank/DDBJ databases">
        <title>Comparative genomics of the ectomycorrhizal sister species Rhizopogon vinicolor and Rhizopogon vesiculosus (Basidiomycota: Boletales) reveals a divergence of the mating type B locus.</title>
        <authorList>
            <person name="Mujic A.B."/>
            <person name="Kuo A."/>
            <person name="Tritt A."/>
            <person name="Lipzen A."/>
            <person name="Chen C."/>
            <person name="Johnson J."/>
            <person name="Sharma A."/>
            <person name="Barry K."/>
            <person name="Grigoriev I.V."/>
            <person name="Spatafora J.W."/>
        </authorList>
    </citation>
    <scope>NUCLEOTIDE SEQUENCE [LARGE SCALE GENOMIC DNA]</scope>
    <source>
        <strain evidence="2 3">AM-OR11-056</strain>
    </source>
</reference>
<feature type="region of interest" description="Disordered" evidence="1">
    <location>
        <begin position="124"/>
        <end position="197"/>
    </location>
</feature>
<feature type="compositionally biased region" description="Low complexity" evidence="1">
    <location>
        <begin position="177"/>
        <end position="194"/>
    </location>
</feature>